<dbReference type="KEGG" id="dpx:DAPPUDRAFT_68169"/>
<dbReference type="InParanoid" id="E9I1F8"/>
<evidence type="ECO:0000313" key="4">
    <source>
        <dbReference type="EMBL" id="EFX62172.1"/>
    </source>
</evidence>
<dbReference type="InterPro" id="IPR001404">
    <property type="entry name" value="Hsp90_fam"/>
</dbReference>
<dbReference type="InterPro" id="IPR037196">
    <property type="entry name" value="HSP90_C"/>
</dbReference>
<comment type="similarity">
    <text evidence="1">Belongs to the heat shock protein 90 family.</text>
</comment>
<dbReference type="GO" id="GO:0051082">
    <property type="term" value="F:unfolded protein binding"/>
    <property type="evidence" value="ECO:0007669"/>
    <property type="project" value="InterPro"/>
</dbReference>
<proteinExistence type="inferred from homology"/>
<reference evidence="4 5" key="1">
    <citation type="journal article" date="2011" name="Science">
        <title>The ecoresponsive genome of Daphnia pulex.</title>
        <authorList>
            <person name="Colbourne J.K."/>
            <person name="Pfrender M.E."/>
            <person name="Gilbert D."/>
            <person name="Thomas W.K."/>
            <person name="Tucker A."/>
            <person name="Oakley T.H."/>
            <person name="Tokishita S."/>
            <person name="Aerts A."/>
            <person name="Arnold G.J."/>
            <person name="Basu M.K."/>
            <person name="Bauer D.J."/>
            <person name="Caceres C.E."/>
            <person name="Carmel L."/>
            <person name="Casola C."/>
            <person name="Choi J.H."/>
            <person name="Detter J.C."/>
            <person name="Dong Q."/>
            <person name="Dusheyko S."/>
            <person name="Eads B.D."/>
            <person name="Frohlich T."/>
            <person name="Geiler-Samerotte K.A."/>
            <person name="Gerlach D."/>
            <person name="Hatcher P."/>
            <person name="Jogdeo S."/>
            <person name="Krijgsveld J."/>
            <person name="Kriventseva E.V."/>
            <person name="Kultz D."/>
            <person name="Laforsch C."/>
            <person name="Lindquist E."/>
            <person name="Lopez J."/>
            <person name="Manak J.R."/>
            <person name="Muller J."/>
            <person name="Pangilinan J."/>
            <person name="Patwardhan R.P."/>
            <person name="Pitluck S."/>
            <person name="Pritham E.J."/>
            <person name="Rechtsteiner A."/>
            <person name="Rho M."/>
            <person name="Rogozin I.B."/>
            <person name="Sakarya O."/>
            <person name="Salamov A."/>
            <person name="Schaack S."/>
            <person name="Shapiro H."/>
            <person name="Shiga Y."/>
            <person name="Skalitzky C."/>
            <person name="Smith Z."/>
            <person name="Souvorov A."/>
            <person name="Sung W."/>
            <person name="Tang Z."/>
            <person name="Tsuchiya D."/>
            <person name="Tu H."/>
            <person name="Vos H."/>
            <person name="Wang M."/>
            <person name="Wolf Y.I."/>
            <person name="Yamagata H."/>
            <person name="Yamada T."/>
            <person name="Ye Y."/>
            <person name="Shaw J.R."/>
            <person name="Andrews J."/>
            <person name="Crease T.J."/>
            <person name="Tang H."/>
            <person name="Lucas S.M."/>
            <person name="Robertson H.M."/>
            <person name="Bork P."/>
            <person name="Koonin E.V."/>
            <person name="Zdobnov E.M."/>
            <person name="Grigoriev I.V."/>
            <person name="Lynch M."/>
            <person name="Boore J.L."/>
        </authorList>
    </citation>
    <scope>NUCLEOTIDE SEQUENCE [LARGE SCALE GENOMIC DNA]</scope>
</reference>
<evidence type="ECO:0000256" key="3">
    <source>
        <dbReference type="SAM" id="MobiDB-lite"/>
    </source>
</evidence>
<evidence type="ECO:0000256" key="2">
    <source>
        <dbReference type="ARBA" id="ARBA00023186"/>
    </source>
</evidence>
<dbReference type="Gene3D" id="1.20.120.790">
    <property type="entry name" value="Heat shock protein 90, C-terminal domain"/>
    <property type="match status" value="1"/>
</dbReference>
<accession>E9I1F8</accession>
<sequence length="86" mass="9293">MAQQLVSVTKEGLELPEDDEETKKRESDKAKFEGLCKIIKDILDFALQQTSPTLGGQQGLQNISIVASSVGTSQSGIFAVTVERPL</sequence>
<dbReference type="GO" id="GO:0140662">
    <property type="term" value="F:ATP-dependent protein folding chaperone"/>
    <property type="evidence" value="ECO:0007669"/>
    <property type="project" value="InterPro"/>
</dbReference>
<dbReference type="GO" id="GO:0016887">
    <property type="term" value="F:ATP hydrolysis activity"/>
    <property type="evidence" value="ECO:0007669"/>
    <property type="project" value="InterPro"/>
</dbReference>
<evidence type="ECO:0000313" key="5">
    <source>
        <dbReference type="Proteomes" id="UP000000305"/>
    </source>
</evidence>
<gene>
    <name evidence="4" type="ORF">DAPPUDRAFT_68169</name>
</gene>
<protein>
    <submittedName>
        <fullName evidence="4">Uncharacterized protein</fullName>
    </submittedName>
</protein>
<name>E9I1F8_DAPPU</name>
<dbReference type="AlphaFoldDB" id="E9I1F8"/>
<dbReference type="PhylomeDB" id="E9I1F8"/>
<dbReference type="STRING" id="6669.E9I1F8"/>
<feature type="region of interest" description="Disordered" evidence="3">
    <location>
        <begin position="1"/>
        <end position="27"/>
    </location>
</feature>
<dbReference type="HOGENOM" id="CLU_189380_0_0_1"/>
<evidence type="ECO:0000256" key="1">
    <source>
        <dbReference type="ARBA" id="ARBA00008239"/>
    </source>
</evidence>
<dbReference type="Pfam" id="PF00183">
    <property type="entry name" value="HSP90"/>
    <property type="match status" value="1"/>
</dbReference>
<organism evidence="4 5">
    <name type="scientific">Daphnia pulex</name>
    <name type="common">Water flea</name>
    <dbReference type="NCBI Taxonomy" id="6669"/>
    <lineage>
        <taxon>Eukaryota</taxon>
        <taxon>Metazoa</taxon>
        <taxon>Ecdysozoa</taxon>
        <taxon>Arthropoda</taxon>
        <taxon>Crustacea</taxon>
        <taxon>Branchiopoda</taxon>
        <taxon>Diplostraca</taxon>
        <taxon>Cladocera</taxon>
        <taxon>Anomopoda</taxon>
        <taxon>Daphniidae</taxon>
        <taxon>Daphnia</taxon>
    </lineage>
</organism>
<keyword evidence="2" id="KW-0143">Chaperone</keyword>
<dbReference type="Proteomes" id="UP000000305">
    <property type="component" value="Unassembled WGS sequence"/>
</dbReference>
<dbReference type="EMBL" id="GL733779">
    <property type="protein sequence ID" value="EFX62172.1"/>
    <property type="molecule type" value="Genomic_DNA"/>
</dbReference>
<dbReference type="GO" id="GO:0005524">
    <property type="term" value="F:ATP binding"/>
    <property type="evidence" value="ECO:0007669"/>
    <property type="project" value="InterPro"/>
</dbReference>
<keyword evidence="5" id="KW-1185">Reference proteome</keyword>
<dbReference type="eggNOG" id="KOG0019">
    <property type="taxonomic scope" value="Eukaryota"/>
</dbReference>